<keyword evidence="10 12" id="KW-0472">Membrane</keyword>
<dbReference type="PANTHER" id="PTHR11893">
    <property type="entry name" value="INNEXIN"/>
    <property type="match status" value="1"/>
</dbReference>
<keyword evidence="8 12" id="KW-1133">Transmembrane helix</keyword>
<dbReference type="AlphaFoldDB" id="A0AAD4MNZ7"/>
<dbReference type="Proteomes" id="UP001201812">
    <property type="component" value="Unassembled WGS sequence"/>
</dbReference>
<keyword evidence="15" id="KW-1185">Reference proteome</keyword>
<comment type="similarity">
    <text evidence="12">Belongs to the pannexin family.</text>
</comment>
<evidence type="ECO:0000256" key="1">
    <source>
        <dbReference type="ARBA" id="ARBA00004610"/>
    </source>
</evidence>
<evidence type="ECO:0000256" key="12">
    <source>
        <dbReference type="RuleBase" id="RU010713"/>
    </source>
</evidence>
<protein>
    <recommendedName>
        <fullName evidence="12">Innexin</fullName>
    </recommendedName>
</protein>
<gene>
    <name evidence="12" type="primary">inx</name>
    <name evidence="14" type="ORF">DdX_17238</name>
</gene>
<feature type="transmembrane region" description="Helical" evidence="12">
    <location>
        <begin position="40"/>
        <end position="59"/>
    </location>
</feature>
<evidence type="ECO:0000256" key="6">
    <source>
        <dbReference type="ARBA" id="ARBA00022868"/>
    </source>
</evidence>
<organism evidence="14 15">
    <name type="scientific">Ditylenchus destructor</name>
    <dbReference type="NCBI Taxonomy" id="166010"/>
    <lineage>
        <taxon>Eukaryota</taxon>
        <taxon>Metazoa</taxon>
        <taxon>Ecdysozoa</taxon>
        <taxon>Nematoda</taxon>
        <taxon>Chromadorea</taxon>
        <taxon>Rhabditida</taxon>
        <taxon>Tylenchina</taxon>
        <taxon>Tylenchomorpha</taxon>
        <taxon>Sphaerularioidea</taxon>
        <taxon>Anguinidae</taxon>
        <taxon>Anguininae</taxon>
        <taxon>Ditylenchus</taxon>
    </lineage>
</organism>
<comment type="caution">
    <text evidence="14">The sequence shown here is derived from an EMBL/GenBank/DDBJ whole genome shotgun (WGS) entry which is preliminary data.</text>
</comment>
<evidence type="ECO:0000313" key="14">
    <source>
        <dbReference type="EMBL" id="KAI1699587.1"/>
    </source>
</evidence>
<reference evidence="14" key="1">
    <citation type="submission" date="2022-01" db="EMBL/GenBank/DDBJ databases">
        <title>Genome Sequence Resource for Two Populations of Ditylenchus destructor, the Migratory Endoparasitic Phytonematode.</title>
        <authorList>
            <person name="Zhang H."/>
            <person name="Lin R."/>
            <person name="Xie B."/>
        </authorList>
    </citation>
    <scope>NUCLEOTIDE SEQUENCE</scope>
    <source>
        <strain evidence="14">BazhouSP</strain>
    </source>
</reference>
<evidence type="ECO:0000256" key="9">
    <source>
        <dbReference type="ARBA" id="ARBA00023065"/>
    </source>
</evidence>
<feature type="compositionally biased region" description="Low complexity" evidence="13">
    <location>
        <begin position="482"/>
        <end position="493"/>
    </location>
</feature>
<dbReference type="GO" id="GO:0034220">
    <property type="term" value="P:monoatomic ion transmembrane transport"/>
    <property type="evidence" value="ECO:0007669"/>
    <property type="project" value="UniProtKB-KW"/>
</dbReference>
<dbReference type="GO" id="GO:0005886">
    <property type="term" value="C:plasma membrane"/>
    <property type="evidence" value="ECO:0007669"/>
    <property type="project" value="UniProtKB-SubCell"/>
</dbReference>
<dbReference type="Pfam" id="PF00876">
    <property type="entry name" value="Innexin"/>
    <property type="match status" value="1"/>
</dbReference>
<dbReference type="InterPro" id="IPR000990">
    <property type="entry name" value="Innexin"/>
</dbReference>
<evidence type="ECO:0000256" key="11">
    <source>
        <dbReference type="ARBA" id="ARBA00023303"/>
    </source>
</evidence>
<feature type="transmembrane region" description="Helical" evidence="12">
    <location>
        <begin position="317"/>
        <end position="342"/>
    </location>
</feature>
<feature type="compositionally biased region" description="Basic and acidic residues" evidence="13">
    <location>
        <begin position="565"/>
        <end position="579"/>
    </location>
</feature>
<evidence type="ECO:0000256" key="8">
    <source>
        <dbReference type="ARBA" id="ARBA00022989"/>
    </source>
</evidence>
<keyword evidence="11 12" id="KW-0407">Ion channel</keyword>
<keyword evidence="6" id="KW-0303">Gap junction</keyword>
<name>A0AAD4MNZ7_9BILA</name>
<evidence type="ECO:0000256" key="7">
    <source>
        <dbReference type="ARBA" id="ARBA00022949"/>
    </source>
</evidence>
<dbReference type="GO" id="GO:0005921">
    <property type="term" value="C:gap junction"/>
    <property type="evidence" value="ECO:0007669"/>
    <property type="project" value="UniProtKB-SubCell"/>
</dbReference>
<proteinExistence type="inferred from homology"/>
<keyword evidence="7" id="KW-0965">Cell junction</keyword>
<dbReference type="PANTHER" id="PTHR11893:SF20">
    <property type="entry name" value="INNEXIN-3"/>
    <property type="match status" value="1"/>
</dbReference>
<comment type="subcellular location">
    <subcellularLocation>
        <location evidence="1">Cell junction</location>
        <location evidence="1">Gap junction</location>
    </subcellularLocation>
    <subcellularLocation>
        <location evidence="2 12">Cell membrane</location>
        <topology evidence="2 12">Multi-pass membrane protein</topology>
    </subcellularLocation>
</comment>
<evidence type="ECO:0000256" key="4">
    <source>
        <dbReference type="ARBA" id="ARBA00022475"/>
    </source>
</evidence>
<keyword evidence="4" id="KW-1003">Cell membrane</keyword>
<accession>A0AAD4MNZ7</accession>
<dbReference type="EMBL" id="JAKKPZ010000174">
    <property type="protein sequence ID" value="KAI1699587.1"/>
    <property type="molecule type" value="Genomic_DNA"/>
</dbReference>
<feature type="transmembrane region" description="Helical" evidence="12">
    <location>
        <begin position="199"/>
        <end position="225"/>
    </location>
</feature>
<keyword evidence="9 12" id="KW-0406">Ion transport</keyword>
<evidence type="ECO:0000256" key="2">
    <source>
        <dbReference type="ARBA" id="ARBA00004651"/>
    </source>
</evidence>
<comment type="function">
    <text evidence="12">Structural component of the gap junctions.</text>
</comment>
<sequence>MLPMIGLEYLNKIGGELRSKLKKAVRPLLKDGIGDRMDKGNLWLVPGFTIFAFAILWTAKLSKIALEESTCKGASIFDFKDQMIDEEAKRHCQTANRYFVAVNEPFSYDQKWRQARQVKNPEWCLWFWAPIVFVMYVLTRFIWSLLLENQGINFPNIVNACQSVMVDNDGVTELDYDKLYDRVPIISDNFRCAFSSHAFAAFIAFEFTLVLAPLFLLVFFLPLMIGSPYRTYGLDVIKAWWEHREWRDVPLAPAIGQSSWSDPTHYQNIYAQEIAPPRVPLIPRITYCDYHFVTLGNDHILTYRCYLDANWHERTALFTWFMLVFLIFINLCNLYFWLLWAFQMRFRYKRQQWVLRKWLNGDDFSPAEREYMNHFAGLFKMGNLLLLYYIEAHTDRVVASAFCTALFQRWLEKESQIVKDRFALDMGDPKPDDEEGRIGWNLPQPMMEGAQSPAGPFVTAPTSQASNAESPAPNAPMPETPPSSAGLGYSSSSTAKLQDEFKQRLLPPPHPDETPRTRPQGIGGSRLPYGYRGPNYITNIKRRPDLAPLQVDPRMSTKEKKRFGKDRSRGGKEDERRSNASEGLRWRCSVM</sequence>
<evidence type="ECO:0000256" key="10">
    <source>
        <dbReference type="ARBA" id="ARBA00023136"/>
    </source>
</evidence>
<feature type="region of interest" description="Disordered" evidence="13">
    <location>
        <begin position="424"/>
        <end position="591"/>
    </location>
</feature>
<feature type="transmembrane region" description="Helical" evidence="12">
    <location>
        <begin position="125"/>
        <end position="147"/>
    </location>
</feature>
<evidence type="ECO:0000256" key="5">
    <source>
        <dbReference type="ARBA" id="ARBA00022692"/>
    </source>
</evidence>
<evidence type="ECO:0000256" key="13">
    <source>
        <dbReference type="SAM" id="MobiDB-lite"/>
    </source>
</evidence>
<keyword evidence="5 12" id="KW-0812">Transmembrane</keyword>
<dbReference type="GO" id="GO:0005243">
    <property type="term" value="F:gap junction channel activity"/>
    <property type="evidence" value="ECO:0007669"/>
    <property type="project" value="TreeGrafter"/>
</dbReference>
<dbReference type="PROSITE" id="PS51013">
    <property type="entry name" value="PANNEXIN"/>
    <property type="match status" value="1"/>
</dbReference>
<evidence type="ECO:0000256" key="3">
    <source>
        <dbReference type="ARBA" id="ARBA00022448"/>
    </source>
</evidence>
<evidence type="ECO:0000313" key="15">
    <source>
        <dbReference type="Proteomes" id="UP001201812"/>
    </source>
</evidence>
<keyword evidence="3 12" id="KW-0813">Transport</keyword>